<dbReference type="RefSeq" id="WP_176758923.1">
    <property type="nucleotide sequence ID" value="NZ_FMUS01000009.1"/>
</dbReference>
<keyword evidence="4" id="KW-1003">Cell membrane</keyword>
<feature type="transmembrane region" description="Helical" evidence="9">
    <location>
        <begin position="168"/>
        <end position="193"/>
    </location>
</feature>
<feature type="transmembrane region" description="Helical" evidence="9">
    <location>
        <begin position="36"/>
        <end position="60"/>
    </location>
</feature>
<feature type="transmembrane region" description="Helical" evidence="9">
    <location>
        <begin position="373"/>
        <end position="397"/>
    </location>
</feature>
<feature type="transmembrane region" description="Helical" evidence="9">
    <location>
        <begin position="112"/>
        <end position="132"/>
    </location>
</feature>
<accession>A0A1G5GDM7</accession>
<evidence type="ECO:0000256" key="1">
    <source>
        <dbReference type="ARBA" id="ARBA00004651"/>
    </source>
</evidence>
<keyword evidence="5 8" id="KW-0812">Transmembrane</keyword>
<evidence type="ECO:0000256" key="4">
    <source>
        <dbReference type="ARBA" id="ARBA00022475"/>
    </source>
</evidence>
<dbReference type="GO" id="GO:0005886">
    <property type="term" value="C:plasma membrane"/>
    <property type="evidence" value="ECO:0007669"/>
    <property type="project" value="UniProtKB-SubCell"/>
</dbReference>
<feature type="domain" description="NADH-Ubiquinone oxidoreductase (complex I) chain 5 N-terminal" evidence="11">
    <location>
        <begin position="71"/>
        <end position="112"/>
    </location>
</feature>
<comment type="subcellular location">
    <subcellularLocation>
        <location evidence="1">Cell membrane</location>
        <topology evidence="1">Multi-pass membrane protein</topology>
    </subcellularLocation>
    <subcellularLocation>
        <location evidence="8">Membrane</location>
        <topology evidence="8">Multi-pass membrane protein</topology>
    </subcellularLocation>
</comment>
<feature type="transmembrane region" description="Helical" evidence="9">
    <location>
        <begin position="6"/>
        <end position="24"/>
    </location>
</feature>
<dbReference type="AlphaFoldDB" id="A0A1G5GDM7"/>
<keyword evidence="13" id="KW-1185">Reference proteome</keyword>
<keyword evidence="6 9" id="KW-1133">Transmembrane helix</keyword>
<name>A0A1G5GDM7_9FIRM</name>
<evidence type="ECO:0000256" key="3">
    <source>
        <dbReference type="ARBA" id="ARBA00008483"/>
    </source>
</evidence>
<dbReference type="InterPro" id="IPR001750">
    <property type="entry name" value="ND/Mrp_TM"/>
</dbReference>
<protein>
    <submittedName>
        <fullName evidence="12">Multisubunit sodium/proton antiporter, MrpD subunit</fullName>
    </submittedName>
</protein>
<dbReference type="PANTHER" id="PTHR42703:SF1">
    <property type="entry name" value="NA(+)_H(+) ANTIPORTER SUBUNIT D1"/>
    <property type="match status" value="1"/>
</dbReference>
<comment type="similarity">
    <text evidence="2">Belongs to the CPA3 antiporters (TC 2.A.63) subunit D family.</text>
</comment>
<dbReference type="STRING" id="1120976.SAMN03080606_01651"/>
<feature type="transmembrane region" description="Helical" evidence="9">
    <location>
        <begin position="462"/>
        <end position="481"/>
    </location>
</feature>
<sequence length="495" mass="55156">MSSQHFPVYSLLLLLAAAVIIPLLNKKSFSKVKLFLITVLVAVWGFTLKTLLFVYQSGAYSYNFGNWNEIIGVQFIVDEFSALMTLFVMSLAILILIYSFKDMEHEINKDQFTGYYTLVFILLFSMIGITYTNDLFNMYVFMEILSITSCSIISIKKKKENYMAAFRYLILNTIGSLSILMGIAMIYMVTGHLNMTQVYQTIAEVWQLYPTNILTAVGFILTGLGIKAAMFPLHIWLPDAHSTAPSPSSALLSSLVVKVYIFSVYKILFKVLGQSIVVALGVPTFITYFAAVGMIMGSVFAIGQKDIKRMLAYSSVAQIGYIFLGLGLVTIDGLSASMFHIISHGLMKSALFLSAGAIIYYKDKRNINDLDGIGYEMPITMFVFTVAAFGMIGIPGINGFMSKIYLSFAVLDANKPIYLILILASSFLNAVYYLPIIISAFLKESKDRKNIMEIDKLPKSMLIPMVILALGSIIMGFYPQLIMNVVEKAVPTFLF</sequence>
<feature type="transmembrane region" description="Helical" evidence="9">
    <location>
        <begin position="337"/>
        <end position="361"/>
    </location>
</feature>
<feature type="transmembrane region" description="Helical" evidence="9">
    <location>
        <begin position="213"/>
        <end position="237"/>
    </location>
</feature>
<feature type="transmembrane region" description="Helical" evidence="9">
    <location>
        <begin position="80"/>
        <end position="100"/>
    </location>
</feature>
<evidence type="ECO:0000256" key="8">
    <source>
        <dbReference type="RuleBase" id="RU000320"/>
    </source>
</evidence>
<feature type="transmembrane region" description="Helical" evidence="9">
    <location>
        <begin position="249"/>
        <end position="269"/>
    </location>
</feature>
<evidence type="ECO:0000256" key="2">
    <source>
        <dbReference type="ARBA" id="ARBA00005346"/>
    </source>
</evidence>
<gene>
    <name evidence="12" type="ORF">SAMN03080606_01651</name>
</gene>
<feature type="transmembrane region" description="Helical" evidence="9">
    <location>
        <begin position="310"/>
        <end position="331"/>
    </location>
</feature>
<feature type="domain" description="NADH:quinone oxidoreductase/Mrp antiporter transmembrane" evidence="10">
    <location>
        <begin position="133"/>
        <end position="427"/>
    </location>
</feature>
<feature type="transmembrane region" description="Helical" evidence="9">
    <location>
        <begin position="417"/>
        <end position="442"/>
    </location>
</feature>
<dbReference type="EMBL" id="FMUS01000009">
    <property type="protein sequence ID" value="SCY49614.1"/>
    <property type="molecule type" value="Genomic_DNA"/>
</dbReference>
<evidence type="ECO:0000313" key="13">
    <source>
        <dbReference type="Proteomes" id="UP000198636"/>
    </source>
</evidence>
<evidence type="ECO:0000256" key="9">
    <source>
        <dbReference type="SAM" id="Phobius"/>
    </source>
</evidence>
<dbReference type="Pfam" id="PF00662">
    <property type="entry name" value="Proton_antipo_N"/>
    <property type="match status" value="1"/>
</dbReference>
<dbReference type="InterPro" id="IPR050586">
    <property type="entry name" value="CPA3_Na-H_Antiporter_D"/>
</dbReference>
<evidence type="ECO:0000256" key="5">
    <source>
        <dbReference type="ARBA" id="ARBA00022692"/>
    </source>
</evidence>
<evidence type="ECO:0000259" key="10">
    <source>
        <dbReference type="Pfam" id="PF00361"/>
    </source>
</evidence>
<organism evidence="12 13">
    <name type="scientific">Alkaliphilus peptidifermentans DSM 18978</name>
    <dbReference type="NCBI Taxonomy" id="1120976"/>
    <lineage>
        <taxon>Bacteria</taxon>
        <taxon>Bacillati</taxon>
        <taxon>Bacillota</taxon>
        <taxon>Clostridia</taxon>
        <taxon>Peptostreptococcales</taxon>
        <taxon>Natronincolaceae</taxon>
        <taxon>Alkaliphilus</taxon>
    </lineage>
</organism>
<dbReference type="Proteomes" id="UP000198636">
    <property type="component" value="Unassembled WGS sequence"/>
</dbReference>
<evidence type="ECO:0000256" key="6">
    <source>
        <dbReference type="ARBA" id="ARBA00022989"/>
    </source>
</evidence>
<reference evidence="12 13" key="1">
    <citation type="submission" date="2016-10" db="EMBL/GenBank/DDBJ databases">
        <authorList>
            <person name="de Groot N.N."/>
        </authorList>
    </citation>
    <scope>NUCLEOTIDE SEQUENCE [LARGE SCALE GENOMIC DNA]</scope>
    <source>
        <strain evidence="12 13">DSM 18978</strain>
    </source>
</reference>
<feature type="transmembrane region" description="Helical" evidence="9">
    <location>
        <begin position="275"/>
        <end position="303"/>
    </location>
</feature>
<dbReference type="Pfam" id="PF00361">
    <property type="entry name" value="Proton_antipo_M"/>
    <property type="match status" value="1"/>
</dbReference>
<keyword evidence="7 9" id="KW-0472">Membrane</keyword>
<dbReference type="PANTHER" id="PTHR42703">
    <property type="entry name" value="NADH DEHYDROGENASE"/>
    <property type="match status" value="1"/>
</dbReference>
<proteinExistence type="inferred from homology"/>
<dbReference type="InterPro" id="IPR001516">
    <property type="entry name" value="Proton_antipo_N"/>
</dbReference>
<evidence type="ECO:0000313" key="12">
    <source>
        <dbReference type="EMBL" id="SCY49614.1"/>
    </source>
</evidence>
<dbReference type="PRINTS" id="PR01434">
    <property type="entry name" value="NADHDHGNASE5"/>
</dbReference>
<evidence type="ECO:0000256" key="7">
    <source>
        <dbReference type="ARBA" id="ARBA00023136"/>
    </source>
</evidence>
<feature type="transmembrane region" description="Helical" evidence="9">
    <location>
        <begin position="138"/>
        <end position="156"/>
    </location>
</feature>
<comment type="similarity">
    <text evidence="3">Belongs to the CPA3 antiporters (TC 2.A.63) subunit A family.</text>
</comment>
<evidence type="ECO:0000259" key="11">
    <source>
        <dbReference type="Pfam" id="PF00662"/>
    </source>
</evidence>